<evidence type="ECO:0000313" key="4">
    <source>
        <dbReference type="Proteomes" id="UP001240447"/>
    </source>
</evidence>
<evidence type="ECO:0000313" key="3">
    <source>
        <dbReference type="EMBL" id="MDP9824139.1"/>
    </source>
</evidence>
<feature type="chain" id="PRO_5045762687" description="DUF1795 domain-containing protein" evidence="2">
    <location>
        <begin position="29"/>
        <end position="233"/>
    </location>
</feature>
<dbReference type="Proteomes" id="UP001240447">
    <property type="component" value="Unassembled WGS sequence"/>
</dbReference>
<name>A0ABT9NUN1_9ACTN</name>
<evidence type="ECO:0008006" key="5">
    <source>
        <dbReference type="Google" id="ProtNLM"/>
    </source>
</evidence>
<comment type="caution">
    <text evidence="3">The sequence shown here is derived from an EMBL/GenBank/DDBJ whole genome shotgun (WGS) entry which is preliminary data.</text>
</comment>
<feature type="region of interest" description="Disordered" evidence="1">
    <location>
        <begin position="27"/>
        <end position="93"/>
    </location>
</feature>
<gene>
    <name evidence="3" type="ORF">J2S59_003948</name>
</gene>
<dbReference type="Gene3D" id="3.40.1000.10">
    <property type="entry name" value="Mog1/PsbP, alpha/beta/alpha sandwich"/>
    <property type="match status" value="1"/>
</dbReference>
<reference evidence="3 4" key="1">
    <citation type="submission" date="2023-07" db="EMBL/GenBank/DDBJ databases">
        <title>Sequencing the genomes of 1000 actinobacteria strains.</title>
        <authorList>
            <person name="Klenk H.-P."/>
        </authorList>
    </citation>
    <scope>NUCLEOTIDE SEQUENCE [LARGE SCALE GENOMIC DNA]</scope>
    <source>
        <strain evidence="3 4">GD13</strain>
    </source>
</reference>
<protein>
    <recommendedName>
        <fullName evidence="5">DUF1795 domain-containing protein</fullName>
    </recommendedName>
</protein>
<accession>A0ABT9NUN1</accession>
<dbReference type="PROSITE" id="PS51257">
    <property type="entry name" value="PROKAR_LIPOPROTEIN"/>
    <property type="match status" value="1"/>
</dbReference>
<keyword evidence="4" id="KW-1185">Reference proteome</keyword>
<organism evidence="3 4">
    <name type="scientific">Nocardioides massiliensis</name>
    <dbReference type="NCBI Taxonomy" id="1325935"/>
    <lineage>
        <taxon>Bacteria</taxon>
        <taxon>Bacillati</taxon>
        <taxon>Actinomycetota</taxon>
        <taxon>Actinomycetes</taxon>
        <taxon>Propionibacteriales</taxon>
        <taxon>Nocardioidaceae</taxon>
        <taxon>Nocardioides</taxon>
    </lineage>
</organism>
<sequence length="233" mass="23910">MASPRGPLGSLRALALAAVLVLAGTACGGDGGSDDGSDTPRAESSAGEPAESPSSPSSLGISDAPEPEDPCVTDAPGSDQASGVGFALTPPDGWSDVSDQLTAALTGGNVSGIAWADRAGASGGFADNLNVIVTEDSGVEDIGQLRDQFSTELRQVASDVEPREDVEVACEIGLRQTATTTQQGRDLVYDQVVTAREGTTYLLTMTYAAETPARVRQAILQGLLGSWKWLVDE</sequence>
<dbReference type="EMBL" id="JAUSQM010000001">
    <property type="protein sequence ID" value="MDP9824139.1"/>
    <property type="molecule type" value="Genomic_DNA"/>
</dbReference>
<proteinExistence type="predicted"/>
<dbReference type="RefSeq" id="WP_181641467.1">
    <property type="nucleotide sequence ID" value="NZ_CCXJ01000045.1"/>
</dbReference>
<evidence type="ECO:0000256" key="2">
    <source>
        <dbReference type="SAM" id="SignalP"/>
    </source>
</evidence>
<feature type="signal peptide" evidence="2">
    <location>
        <begin position="1"/>
        <end position="28"/>
    </location>
</feature>
<evidence type="ECO:0000256" key="1">
    <source>
        <dbReference type="SAM" id="MobiDB-lite"/>
    </source>
</evidence>
<keyword evidence="2" id="KW-0732">Signal</keyword>
<feature type="compositionally biased region" description="Low complexity" evidence="1">
    <location>
        <begin position="42"/>
        <end position="58"/>
    </location>
</feature>